<evidence type="ECO:0000256" key="5">
    <source>
        <dbReference type="ARBA" id="ARBA00048508"/>
    </source>
</evidence>
<evidence type="ECO:0000256" key="7">
    <source>
        <dbReference type="PIRSR" id="PIRSR611284-2"/>
    </source>
</evidence>
<sequence length="248" mass="26221">MAENTSRVAVVTGGSRGIGRAVVERLLADGYHVGYCFQTASDAAADIERLAEEHGVRVSATRVDVTDEAAVRAYLRQTEDTLGPIDVLVSNAGVIRDAPLLRMQAEDWNTVIETNLTGTYNVCRAAIFEFMKRGTGSIVTISSVTGVYGNAAQTNYAASKAGIIGFTKSLAKEVGRFGVRANVVAPGFIATDMTDSVSEAVRDRTVKKIPVGRLGTAQEVAEAVAFLASPRSSYITGHVLHVDGGIPD</sequence>
<name>A0A0F4JYV5_9ACTN</name>
<dbReference type="Proteomes" id="UP000033551">
    <property type="component" value="Unassembled WGS sequence"/>
</dbReference>
<evidence type="ECO:0000256" key="1">
    <source>
        <dbReference type="ARBA" id="ARBA00005194"/>
    </source>
</evidence>
<dbReference type="SMART" id="SM00822">
    <property type="entry name" value="PKS_KR"/>
    <property type="match status" value="1"/>
</dbReference>
<feature type="binding site" evidence="7">
    <location>
        <position position="91"/>
    </location>
    <ligand>
        <name>NADP(+)</name>
        <dbReference type="ChEBI" id="CHEBI:58349"/>
    </ligand>
</feature>
<dbReference type="PRINTS" id="PR00081">
    <property type="entry name" value="GDHRDH"/>
</dbReference>
<evidence type="ECO:0000256" key="4">
    <source>
        <dbReference type="ARBA" id="ARBA00023002"/>
    </source>
</evidence>
<dbReference type="GO" id="GO:0004316">
    <property type="term" value="F:3-oxoacyl-[acyl-carrier-protein] reductase (NADPH) activity"/>
    <property type="evidence" value="ECO:0007669"/>
    <property type="project" value="UniProtKB-UniRule"/>
</dbReference>
<dbReference type="PANTHER" id="PTHR42879:SF2">
    <property type="entry name" value="3-OXOACYL-[ACYL-CARRIER-PROTEIN] REDUCTASE FABG"/>
    <property type="match status" value="1"/>
</dbReference>
<dbReference type="PATRIC" id="fig|68223.7.peg.5782"/>
<dbReference type="EMBL" id="JZWV01000024">
    <property type="protein sequence ID" value="KJY39330.1"/>
    <property type="molecule type" value="Genomic_DNA"/>
</dbReference>
<evidence type="ECO:0000256" key="3">
    <source>
        <dbReference type="ARBA" id="ARBA00012948"/>
    </source>
</evidence>
<evidence type="ECO:0000313" key="10">
    <source>
        <dbReference type="EMBL" id="KJY39330.1"/>
    </source>
</evidence>
<comment type="subunit">
    <text evidence="8">Homotetramer.</text>
</comment>
<feature type="binding site" evidence="7">
    <location>
        <begin position="13"/>
        <end position="16"/>
    </location>
    <ligand>
        <name>NADP(+)</name>
        <dbReference type="ChEBI" id="CHEBI:58349"/>
    </ligand>
</feature>
<comment type="catalytic activity">
    <reaction evidence="5 8">
        <text>a (3R)-hydroxyacyl-[ACP] + NADP(+) = a 3-oxoacyl-[ACP] + NADPH + H(+)</text>
        <dbReference type="Rhea" id="RHEA:17397"/>
        <dbReference type="Rhea" id="RHEA-COMP:9916"/>
        <dbReference type="Rhea" id="RHEA-COMP:9945"/>
        <dbReference type="ChEBI" id="CHEBI:15378"/>
        <dbReference type="ChEBI" id="CHEBI:57783"/>
        <dbReference type="ChEBI" id="CHEBI:58349"/>
        <dbReference type="ChEBI" id="CHEBI:78776"/>
        <dbReference type="ChEBI" id="CHEBI:78827"/>
        <dbReference type="EC" id="1.1.1.100"/>
    </reaction>
</comment>
<comment type="similarity">
    <text evidence="2 8">Belongs to the short-chain dehydrogenases/reductases (SDR) family.</text>
</comment>
<dbReference type="InterPro" id="IPR020904">
    <property type="entry name" value="Sc_DH/Rdtase_CS"/>
</dbReference>
<dbReference type="SUPFAM" id="SSF51735">
    <property type="entry name" value="NAD(P)-binding Rossmann-fold domains"/>
    <property type="match status" value="1"/>
</dbReference>
<evidence type="ECO:0000259" key="9">
    <source>
        <dbReference type="SMART" id="SM00822"/>
    </source>
</evidence>
<keyword evidence="8" id="KW-0444">Lipid biosynthesis</keyword>
<dbReference type="InterPro" id="IPR050259">
    <property type="entry name" value="SDR"/>
</dbReference>
<dbReference type="InterPro" id="IPR057326">
    <property type="entry name" value="KR_dom"/>
</dbReference>
<dbReference type="InterPro" id="IPR002347">
    <property type="entry name" value="SDR_fam"/>
</dbReference>
<dbReference type="GO" id="GO:0051287">
    <property type="term" value="F:NAD binding"/>
    <property type="evidence" value="ECO:0007669"/>
    <property type="project" value="UniProtKB-UniRule"/>
</dbReference>
<keyword evidence="8" id="KW-0275">Fatty acid biosynthesis</keyword>
<feature type="binding site" evidence="7">
    <location>
        <begin position="156"/>
        <end position="160"/>
    </location>
    <ligand>
        <name>NADP(+)</name>
        <dbReference type="ChEBI" id="CHEBI:58349"/>
    </ligand>
</feature>
<dbReference type="NCBIfam" id="TIGR01830">
    <property type="entry name" value="3oxo_ACP_reduc"/>
    <property type="match status" value="1"/>
</dbReference>
<proteinExistence type="inferred from homology"/>
<dbReference type="InterPro" id="IPR011284">
    <property type="entry name" value="3oxo_ACP_reduc"/>
</dbReference>
<keyword evidence="8" id="KW-0443">Lipid metabolism</keyword>
<reference evidence="10 11" key="1">
    <citation type="submission" date="2015-02" db="EMBL/GenBank/DDBJ databases">
        <authorList>
            <person name="Ju K.-S."/>
            <person name="Doroghazi J.R."/>
            <person name="Metcalf W."/>
        </authorList>
    </citation>
    <scope>NUCLEOTIDE SEQUENCE [LARGE SCALE GENOMIC DNA]</scope>
    <source>
        <strain evidence="10 11">NRRL ISP-5550</strain>
    </source>
</reference>
<keyword evidence="4 8" id="KW-0560">Oxidoreductase</keyword>
<evidence type="ECO:0000313" key="11">
    <source>
        <dbReference type="Proteomes" id="UP000033551"/>
    </source>
</evidence>
<dbReference type="InterPro" id="IPR036291">
    <property type="entry name" value="NAD(P)-bd_dom_sf"/>
</dbReference>
<keyword evidence="11" id="KW-1185">Reference proteome</keyword>
<feature type="binding site" evidence="7">
    <location>
        <position position="189"/>
    </location>
    <ligand>
        <name>NADP(+)</name>
        <dbReference type="ChEBI" id="CHEBI:58349"/>
    </ligand>
</feature>
<dbReference type="PROSITE" id="PS00061">
    <property type="entry name" value="ADH_SHORT"/>
    <property type="match status" value="1"/>
</dbReference>
<feature type="domain" description="Ketoreductase" evidence="9">
    <location>
        <begin position="7"/>
        <end position="192"/>
    </location>
</feature>
<accession>A0A0F4JYV5</accession>
<dbReference type="NCBIfam" id="NF009466">
    <property type="entry name" value="PRK12826.1-2"/>
    <property type="match status" value="1"/>
</dbReference>
<dbReference type="Pfam" id="PF13561">
    <property type="entry name" value="adh_short_C2"/>
    <property type="match status" value="1"/>
</dbReference>
<feature type="binding site" evidence="7">
    <location>
        <position position="39"/>
    </location>
    <ligand>
        <name>NADP(+)</name>
        <dbReference type="ChEBI" id="CHEBI:58349"/>
    </ligand>
</feature>
<dbReference type="Gene3D" id="3.40.50.720">
    <property type="entry name" value="NAD(P)-binding Rossmann-like Domain"/>
    <property type="match status" value="1"/>
</dbReference>
<gene>
    <name evidence="10" type="ORF">VR44_01890</name>
</gene>
<dbReference type="GO" id="GO:0006633">
    <property type="term" value="P:fatty acid biosynthetic process"/>
    <property type="evidence" value="ECO:0007669"/>
    <property type="project" value="UniProtKB-UniPathway"/>
</dbReference>
<evidence type="ECO:0000256" key="2">
    <source>
        <dbReference type="ARBA" id="ARBA00006484"/>
    </source>
</evidence>
<organism evidence="10 11">
    <name type="scientific">Streptomyces katrae</name>
    <dbReference type="NCBI Taxonomy" id="68223"/>
    <lineage>
        <taxon>Bacteria</taxon>
        <taxon>Bacillati</taxon>
        <taxon>Actinomycetota</taxon>
        <taxon>Actinomycetes</taxon>
        <taxon>Kitasatosporales</taxon>
        <taxon>Streptomycetaceae</taxon>
        <taxon>Streptomyces</taxon>
    </lineage>
</organism>
<evidence type="ECO:0000256" key="8">
    <source>
        <dbReference type="RuleBase" id="RU366074"/>
    </source>
</evidence>
<dbReference type="PRINTS" id="PR00080">
    <property type="entry name" value="SDRFAMILY"/>
</dbReference>
<dbReference type="FunFam" id="3.40.50.720:FF:000173">
    <property type="entry name" value="3-oxoacyl-[acyl-carrier protein] reductase"/>
    <property type="match status" value="1"/>
</dbReference>
<dbReference type="UniPathway" id="UPA00094"/>
<comment type="caution">
    <text evidence="10">The sequence shown here is derived from an EMBL/GenBank/DDBJ whole genome shotgun (WGS) entry which is preliminary data.</text>
</comment>
<comment type="pathway">
    <text evidence="1 8">Lipid metabolism; fatty acid biosynthesis.</text>
</comment>
<keyword evidence="7 8" id="KW-0521">NADP</keyword>
<dbReference type="OrthoDB" id="9804774at2"/>
<comment type="function">
    <text evidence="8">Catalyzes the NADPH-dependent reduction of beta-ketoacyl-ACP substrates to beta-hydroxyacyl-ACP products, the first reductive step in the elongation cycle of fatty acid biosynthesis.</text>
</comment>
<dbReference type="PANTHER" id="PTHR42879">
    <property type="entry name" value="3-OXOACYL-(ACYL-CARRIER-PROTEIN) REDUCTASE"/>
    <property type="match status" value="1"/>
</dbReference>
<protein>
    <recommendedName>
        <fullName evidence="3 8">3-oxoacyl-[acyl-carrier-protein] reductase</fullName>
        <ecNumber evidence="3 8">1.1.1.100</ecNumber>
    </recommendedName>
</protein>
<keyword evidence="8" id="KW-0276">Fatty acid metabolism</keyword>
<dbReference type="CDD" id="cd05333">
    <property type="entry name" value="BKR_SDR_c"/>
    <property type="match status" value="1"/>
</dbReference>
<feature type="active site" description="Proton acceptor" evidence="6">
    <location>
        <position position="156"/>
    </location>
</feature>
<dbReference type="AlphaFoldDB" id="A0A0F4JYV5"/>
<evidence type="ECO:0000256" key="6">
    <source>
        <dbReference type="PIRSR" id="PIRSR611284-1"/>
    </source>
</evidence>
<dbReference type="RefSeq" id="WP_045945560.1">
    <property type="nucleotide sequence ID" value="NZ_JZWV01000024.1"/>
</dbReference>
<dbReference type="EC" id="1.1.1.100" evidence="3 8"/>